<protein>
    <recommendedName>
        <fullName evidence="3">N-acetyltransferase domain-containing protein</fullName>
    </recommendedName>
</protein>
<organism evidence="1 2">
    <name type="scientific">Bradyrhizobium stylosanthis</name>
    <dbReference type="NCBI Taxonomy" id="1803665"/>
    <lineage>
        <taxon>Bacteria</taxon>
        <taxon>Pseudomonadati</taxon>
        <taxon>Pseudomonadota</taxon>
        <taxon>Alphaproteobacteria</taxon>
        <taxon>Hyphomicrobiales</taxon>
        <taxon>Nitrobacteraceae</taxon>
        <taxon>Bradyrhizobium</taxon>
    </lineage>
</organism>
<name>A0A560CXK1_9BRAD</name>
<evidence type="ECO:0008006" key="3">
    <source>
        <dbReference type="Google" id="ProtNLM"/>
    </source>
</evidence>
<evidence type="ECO:0000313" key="1">
    <source>
        <dbReference type="EMBL" id="TWA89583.1"/>
    </source>
</evidence>
<accession>A0A560CXK1</accession>
<dbReference type="Proteomes" id="UP000319949">
    <property type="component" value="Unassembled WGS sequence"/>
</dbReference>
<proteinExistence type="predicted"/>
<keyword evidence="2" id="KW-1185">Reference proteome</keyword>
<dbReference type="Gene3D" id="3.40.630.30">
    <property type="match status" value="1"/>
</dbReference>
<dbReference type="SUPFAM" id="SSF55729">
    <property type="entry name" value="Acyl-CoA N-acyltransferases (Nat)"/>
    <property type="match status" value="1"/>
</dbReference>
<reference evidence="1 2" key="1">
    <citation type="submission" date="2019-06" db="EMBL/GenBank/DDBJ databases">
        <title>Genomic Encyclopedia of Type Strains, Phase IV (KMG-V): Genome sequencing to study the core and pangenomes of soil and plant-associated prokaryotes.</title>
        <authorList>
            <person name="Whitman W."/>
        </authorList>
    </citation>
    <scope>NUCLEOTIDE SEQUENCE [LARGE SCALE GENOMIC DNA]</scope>
    <source>
        <strain evidence="1 2">BR 510</strain>
    </source>
</reference>
<sequence>MRLTELDYGVVLEIVKQAHDLEQIYVLNGHRDPGVLAKVIMAAANFSWVAWGEGKPIAVFGAVEQHKGVWQIYMLTTPDFRKIAIPLTRFLKRTMVPILFDELGCRRLEGFFHEDNVFIHRWVEGFGAKREYVKEGYAPDGKAYFGYAICKGTLDSQNQTR</sequence>
<evidence type="ECO:0000313" key="2">
    <source>
        <dbReference type="Proteomes" id="UP000319949"/>
    </source>
</evidence>
<gene>
    <name evidence="1" type="ORF">FBZ96_11951</name>
</gene>
<comment type="caution">
    <text evidence="1">The sequence shown here is derived from an EMBL/GenBank/DDBJ whole genome shotgun (WGS) entry which is preliminary data.</text>
</comment>
<dbReference type="AlphaFoldDB" id="A0A560CXK1"/>
<dbReference type="EMBL" id="VITK01000019">
    <property type="protein sequence ID" value="TWA89583.1"/>
    <property type="molecule type" value="Genomic_DNA"/>
</dbReference>
<dbReference type="InterPro" id="IPR016181">
    <property type="entry name" value="Acyl_CoA_acyltransferase"/>
</dbReference>